<dbReference type="AlphaFoldDB" id="A0A2A7V099"/>
<evidence type="ECO:0000256" key="4">
    <source>
        <dbReference type="ARBA" id="ARBA00022729"/>
    </source>
</evidence>
<dbReference type="OrthoDB" id="9769707at2"/>
<evidence type="ECO:0000256" key="6">
    <source>
        <dbReference type="ARBA" id="ARBA00023237"/>
    </source>
</evidence>
<keyword evidence="3" id="KW-0812">Transmembrane</keyword>
<dbReference type="GeneID" id="80800487"/>
<keyword evidence="9" id="KW-1185">Reference proteome</keyword>
<dbReference type="EMBL" id="PDEA01000001">
    <property type="protein sequence ID" value="PEH90938.1"/>
    <property type="molecule type" value="Genomic_DNA"/>
</dbReference>
<comment type="subcellular location">
    <subcellularLocation>
        <location evidence="1">Membrane</location>
    </subcellularLocation>
</comment>
<protein>
    <submittedName>
        <fullName evidence="8">Outer membrane protein assembly factor</fullName>
    </submittedName>
</protein>
<evidence type="ECO:0000256" key="3">
    <source>
        <dbReference type="ARBA" id="ARBA00022692"/>
    </source>
</evidence>
<evidence type="ECO:0000256" key="5">
    <source>
        <dbReference type="ARBA" id="ARBA00023136"/>
    </source>
</evidence>
<keyword evidence="5" id="KW-0472">Membrane</keyword>
<keyword evidence="6" id="KW-0998">Cell outer membrane</keyword>
<dbReference type="InterPro" id="IPR000184">
    <property type="entry name" value="Bac_surfAg_D15"/>
</dbReference>
<proteinExistence type="predicted"/>
<dbReference type="PANTHER" id="PTHR12815:SF47">
    <property type="entry name" value="TRANSLOCATION AND ASSEMBLY MODULE SUBUNIT TAMA"/>
    <property type="match status" value="1"/>
</dbReference>
<gene>
    <name evidence="8" type="ORF">CRM82_07735</name>
</gene>
<dbReference type="Gene3D" id="3.10.20.310">
    <property type="entry name" value="membrane protein fhac"/>
    <property type="match status" value="2"/>
</dbReference>
<evidence type="ECO:0000259" key="7">
    <source>
        <dbReference type="Pfam" id="PF01103"/>
    </source>
</evidence>
<dbReference type="InterPro" id="IPR039910">
    <property type="entry name" value="D15-like"/>
</dbReference>
<reference evidence="9" key="1">
    <citation type="submission" date="2017-09" db="EMBL/GenBank/DDBJ databases">
        <title>FDA dAtabase for Regulatory Grade micrObial Sequences (FDA-ARGOS): Supporting development and validation of Infectious Disease Dx tests.</title>
        <authorList>
            <person name="Minogue T."/>
            <person name="Wolcott M."/>
            <person name="Wasieloski L."/>
            <person name="Aguilar W."/>
            <person name="Moore D."/>
            <person name="Tallon L."/>
            <person name="Sadzewicz L."/>
            <person name="Ott S."/>
            <person name="Zhao X."/>
            <person name="Nagaraj S."/>
            <person name="Vavikolanu K."/>
            <person name="Aluvathingal J."/>
            <person name="Nadendla S."/>
            <person name="Sichtig H."/>
        </authorList>
    </citation>
    <scope>NUCLEOTIDE SEQUENCE [LARGE SCALE GENOMIC DNA]</scope>
    <source>
        <strain evidence="9">FDAARGOS_394</strain>
    </source>
</reference>
<evidence type="ECO:0000256" key="2">
    <source>
        <dbReference type="ARBA" id="ARBA00022452"/>
    </source>
</evidence>
<name>A0A2A7V099_COMTR</name>
<dbReference type="Pfam" id="PF01103">
    <property type="entry name" value="Omp85"/>
    <property type="match status" value="1"/>
</dbReference>
<organism evidence="8 9">
    <name type="scientific">Comamonas terrigena</name>
    <dbReference type="NCBI Taxonomy" id="32013"/>
    <lineage>
        <taxon>Bacteria</taxon>
        <taxon>Pseudomonadati</taxon>
        <taxon>Pseudomonadota</taxon>
        <taxon>Betaproteobacteria</taxon>
        <taxon>Burkholderiales</taxon>
        <taxon>Comamonadaceae</taxon>
        <taxon>Comamonas</taxon>
    </lineage>
</organism>
<dbReference type="Proteomes" id="UP000220246">
    <property type="component" value="Unassembled WGS sequence"/>
</dbReference>
<accession>A0A2A7V099</accession>
<dbReference type="GO" id="GO:0019867">
    <property type="term" value="C:outer membrane"/>
    <property type="evidence" value="ECO:0007669"/>
    <property type="project" value="InterPro"/>
</dbReference>
<keyword evidence="4" id="KW-0732">Signal</keyword>
<keyword evidence="2" id="KW-1134">Transmembrane beta strand</keyword>
<feature type="domain" description="Bacterial surface antigen (D15)" evidence="7">
    <location>
        <begin position="389"/>
        <end position="635"/>
    </location>
</feature>
<evidence type="ECO:0000313" key="9">
    <source>
        <dbReference type="Proteomes" id="UP000220246"/>
    </source>
</evidence>
<sequence>MLSPTTAPAPGSAFLLAGSLLLSGCSLLSKNHSADAAAASVPSGPPSFSVEVEAPDGVRELLEKHLELVRFSQHPDLRRREVVSLLNASDSNIRDLIGTLGYFSPQIQLELKDTPDSKEAPMEVTVKVDPGPPTTIRTADIRFSGLNAEETHSDWQRDDIRKNWGLTPGEQFTQSAWGGAKSQGLRSLQAQRFPTASIASSKADIDADIQKADLSIDYAPGPAYYFGPLQLNYSTRTEDGEQDVDAPPRYDPEGMRRIARLPVGEEYKQTSLLDAQQRLSNSGYFDSVFLTLDTDAAQPGQSEVHAPVIAQVREAKLQKWVFGVGASTDTGPRLSVDHIHNRVPGLGWRAVSKLQLDTKNPILSTRLVDLPNEDGWAWFTGAKAEREELGDYNTNSLQLQFGRTKSADRIDRNYYLQYDFTKLQGTGAPTSSSSITANYGWTGRYFNNPISPTSGFGFAWEVGAGTTLTPEREPFGRVSARWLTLIGLGDPDQAGRRQSRLALRAAGGAVIAKDGVDIPATQLFLTGGDTTVRGYRYQSIGVENELGKLISGRYMVTGSVEWQRPITVRGNRSDWEQTVFVDAGSVADKPSQMTVYTGVGTGIRWASPVGPVQADIAYGIKTQQFRLHLRMGFTF</sequence>
<comment type="caution">
    <text evidence="8">The sequence shown here is derived from an EMBL/GenBank/DDBJ whole genome shotgun (WGS) entry which is preliminary data.</text>
</comment>
<evidence type="ECO:0000256" key="1">
    <source>
        <dbReference type="ARBA" id="ARBA00004370"/>
    </source>
</evidence>
<dbReference type="Gene3D" id="2.40.160.50">
    <property type="entry name" value="membrane protein fhac: a member of the omp85/tpsb transporter family"/>
    <property type="match status" value="1"/>
</dbReference>
<dbReference type="RefSeq" id="WP_066539841.1">
    <property type="nucleotide sequence ID" value="NZ_DALZSI010000010.1"/>
</dbReference>
<dbReference type="STRING" id="1219032.GCA_001515545_03054"/>
<dbReference type="PANTHER" id="PTHR12815">
    <property type="entry name" value="SORTING AND ASSEMBLY MACHINERY SAMM50 PROTEIN FAMILY MEMBER"/>
    <property type="match status" value="1"/>
</dbReference>
<evidence type="ECO:0000313" key="8">
    <source>
        <dbReference type="EMBL" id="PEH90938.1"/>
    </source>
</evidence>